<proteinExistence type="predicted"/>
<evidence type="ECO:0000313" key="2">
    <source>
        <dbReference type="Proteomes" id="UP000636709"/>
    </source>
</evidence>
<protein>
    <submittedName>
        <fullName evidence="1">Uncharacterized protein</fullName>
    </submittedName>
</protein>
<reference evidence="1" key="1">
    <citation type="submission" date="2020-07" db="EMBL/GenBank/DDBJ databases">
        <title>Genome sequence and genetic diversity analysis of an under-domesticated orphan crop, white fonio (Digitaria exilis).</title>
        <authorList>
            <person name="Bennetzen J.L."/>
            <person name="Chen S."/>
            <person name="Ma X."/>
            <person name="Wang X."/>
            <person name="Yssel A.E.J."/>
            <person name="Chaluvadi S.R."/>
            <person name="Johnson M."/>
            <person name="Gangashetty P."/>
            <person name="Hamidou F."/>
            <person name="Sanogo M.D."/>
            <person name="Zwaenepoel A."/>
            <person name="Wallace J."/>
            <person name="Van De Peer Y."/>
            <person name="Van Deynze A."/>
        </authorList>
    </citation>
    <scope>NUCLEOTIDE SEQUENCE</scope>
    <source>
        <tissue evidence="1">Leaves</tissue>
    </source>
</reference>
<name>A0A835BJY3_9POAL</name>
<evidence type="ECO:0000313" key="1">
    <source>
        <dbReference type="EMBL" id="KAF8700323.1"/>
    </source>
</evidence>
<sequence>MAHGGHLPIPSVVCLLRLTTEDVRGDWLRFAPTEGSVAYGYRPRPSVLLPATYSSCTVEKKGGGSRTAHNEATGLHSTAAGAYVGPLLNSCRFLVRHTASLPWHTSPCTCVLVWGVYDAVTTLITAAFVLNLIEVLRTADLEGNQTWQSSTTGLARLYRAQ</sequence>
<gene>
    <name evidence="1" type="ORF">HU200_034255</name>
</gene>
<comment type="caution">
    <text evidence="1">The sequence shown here is derived from an EMBL/GenBank/DDBJ whole genome shotgun (WGS) entry which is preliminary data.</text>
</comment>
<dbReference type="Proteomes" id="UP000636709">
    <property type="component" value="Unassembled WGS sequence"/>
</dbReference>
<accession>A0A835BJY3</accession>
<organism evidence="1 2">
    <name type="scientific">Digitaria exilis</name>
    <dbReference type="NCBI Taxonomy" id="1010633"/>
    <lineage>
        <taxon>Eukaryota</taxon>
        <taxon>Viridiplantae</taxon>
        <taxon>Streptophyta</taxon>
        <taxon>Embryophyta</taxon>
        <taxon>Tracheophyta</taxon>
        <taxon>Spermatophyta</taxon>
        <taxon>Magnoliopsida</taxon>
        <taxon>Liliopsida</taxon>
        <taxon>Poales</taxon>
        <taxon>Poaceae</taxon>
        <taxon>PACMAD clade</taxon>
        <taxon>Panicoideae</taxon>
        <taxon>Panicodae</taxon>
        <taxon>Paniceae</taxon>
        <taxon>Anthephorinae</taxon>
        <taxon>Digitaria</taxon>
    </lineage>
</organism>
<keyword evidence="2" id="KW-1185">Reference proteome</keyword>
<dbReference type="EMBL" id="JACEFO010001827">
    <property type="protein sequence ID" value="KAF8700323.1"/>
    <property type="molecule type" value="Genomic_DNA"/>
</dbReference>
<dbReference type="AlphaFoldDB" id="A0A835BJY3"/>